<feature type="chain" id="PRO_5035999527" evidence="1">
    <location>
        <begin position="30"/>
        <end position="179"/>
    </location>
</feature>
<dbReference type="EnsemblPlants" id="KQJ95951">
    <property type="protein sequence ID" value="KQJ95951"/>
    <property type="gene ID" value="BRADI_3g19893v3"/>
</dbReference>
<dbReference type="AlphaFoldDB" id="A0A0Q3F848"/>
<evidence type="ECO:0000256" key="1">
    <source>
        <dbReference type="SAM" id="SignalP"/>
    </source>
</evidence>
<accession>A0A0Q3F848</accession>
<protein>
    <submittedName>
        <fullName evidence="2 3">Uncharacterized protein</fullName>
    </submittedName>
</protein>
<feature type="signal peptide" evidence="1">
    <location>
        <begin position="1"/>
        <end position="29"/>
    </location>
</feature>
<organism evidence="2">
    <name type="scientific">Brachypodium distachyon</name>
    <name type="common">Purple false brome</name>
    <name type="synonym">Trachynia distachya</name>
    <dbReference type="NCBI Taxonomy" id="15368"/>
    <lineage>
        <taxon>Eukaryota</taxon>
        <taxon>Viridiplantae</taxon>
        <taxon>Streptophyta</taxon>
        <taxon>Embryophyta</taxon>
        <taxon>Tracheophyta</taxon>
        <taxon>Spermatophyta</taxon>
        <taxon>Magnoliopsida</taxon>
        <taxon>Liliopsida</taxon>
        <taxon>Poales</taxon>
        <taxon>Poaceae</taxon>
        <taxon>BOP clade</taxon>
        <taxon>Pooideae</taxon>
        <taxon>Stipodae</taxon>
        <taxon>Brachypodieae</taxon>
        <taxon>Brachypodium</taxon>
    </lineage>
</organism>
<evidence type="ECO:0000313" key="4">
    <source>
        <dbReference type="Proteomes" id="UP000008810"/>
    </source>
</evidence>
<sequence>MAMVRGFQSPVRALRLLCGMMFFAAVVYAGTSGHGGCGKIFSPMLPFPLNKGAPSSDLDILVLALIESHGSSHGTSRSELPTDLSHHLLPLFALVMARVSDSKVLESLRSVFLSLPLLLSFNKFPCMCSTNMSNVSSAYHLIWHASFGAHLDAWIWKQASTRRGHVLHQFIWLLPLLCC</sequence>
<proteinExistence type="predicted"/>
<keyword evidence="1" id="KW-0732">Signal</keyword>
<name>A0A0Q3F848_BRADI</name>
<keyword evidence="4" id="KW-1185">Reference proteome</keyword>
<gene>
    <name evidence="2" type="ORF">BRADI_3g19893v3</name>
</gene>
<evidence type="ECO:0000313" key="2">
    <source>
        <dbReference type="EMBL" id="KQJ95951.1"/>
    </source>
</evidence>
<reference evidence="2 3" key="1">
    <citation type="journal article" date="2010" name="Nature">
        <title>Genome sequencing and analysis of the model grass Brachypodium distachyon.</title>
        <authorList>
            <consortium name="International Brachypodium Initiative"/>
        </authorList>
    </citation>
    <scope>NUCLEOTIDE SEQUENCE [LARGE SCALE GENOMIC DNA]</scope>
    <source>
        <strain evidence="2 3">Bd21</strain>
    </source>
</reference>
<dbReference type="EMBL" id="CM000882">
    <property type="protein sequence ID" value="KQJ95951.1"/>
    <property type="molecule type" value="Genomic_DNA"/>
</dbReference>
<reference evidence="3" key="3">
    <citation type="submission" date="2018-08" db="UniProtKB">
        <authorList>
            <consortium name="EnsemblPlants"/>
        </authorList>
    </citation>
    <scope>IDENTIFICATION</scope>
    <source>
        <strain evidence="3">cv. Bd21</strain>
    </source>
</reference>
<reference evidence="2" key="2">
    <citation type="submission" date="2017-06" db="EMBL/GenBank/DDBJ databases">
        <title>WGS assembly of Brachypodium distachyon.</title>
        <authorList>
            <consortium name="The International Brachypodium Initiative"/>
            <person name="Lucas S."/>
            <person name="Harmon-Smith M."/>
            <person name="Lail K."/>
            <person name="Tice H."/>
            <person name="Grimwood J."/>
            <person name="Bruce D."/>
            <person name="Barry K."/>
            <person name="Shu S."/>
            <person name="Lindquist E."/>
            <person name="Wang M."/>
            <person name="Pitluck S."/>
            <person name="Vogel J.P."/>
            <person name="Garvin D.F."/>
            <person name="Mockler T.C."/>
            <person name="Schmutz J."/>
            <person name="Rokhsar D."/>
            <person name="Bevan M.W."/>
        </authorList>
    </citation>
    <scope>NUCLEOTIDE SEQUENCE</scope>
    <source>
        <strain evidence="2">Bd21</strain>
    </source>
</reference>
<evidence type="ECO:0000313" key="3">
    <source>
        <dbReference type="EnsemblPlants" id="KQJ95951"/>
    </source>
</evidence>
<dbReference type="Gramene" id="KQJ95951">
    <property type="protein sequence ID" value="KQJ95951"/>
    <property type="gene ID" value="BRADI_3g19893v3"/>
</dbReference>
<dbReference type="InParanoid" id="A0A0Q3F848"/>
<dbReference type="Proteomes" id="UP000008810">
    <property type="component" value="Chromosome 3"/>
</dbReference>